<dbReference type="Proteomes" id="UP000287033">
    <property type="component" value="Unassembled WGS sequence"/>
</dbReference>
<evidence type="ECO:0000313" key="2">
    <source>
        <dbReference type="Proteomes" id="UP000287033"/>
    </source>
</evidence>
<accession>A0A401RVA0</accession>
<gene>
    <name evidence="1" type="ORF">chiPu_0000465</name>
</gene>
<keyword evidence="2" id="KW-1185">Reference proteome</keyword>
<evidence type="ECO:0000313" key="1">
    <source>
        <dbReference type="EMBL" id="GCC22080.1"/>
    </source>
</evidence>
<dbReference type="EMBL" id="BEZZ01000006">
    <property type="protein sequence ID" value="GCC22080.1"/>
    <property type="molecule type" value="Genomic_DNA"/>
</dbReference>
<dbReference type="AlphaFoldDB" id="A0A401RVA0"/>
<comment type="caution">
    <text evidence="1">The sequence shown here is derived from an EMBL/GenBank/DDBJ whole genome shotgun (WGS) entry which is preliminary data.</text>
</comment>
<sequence>MRTPATVVQGSLMRMRTPARAAQGKLSAHAEAGNRELLSERGEGYERGACEDHSVLGGGLSIPYFIANVITLGTALQVYVEIGRFGKQYRQGIRHVGEQQSLLQPKI</sequence>
<name>A0A401RVA0_CHIPU</name>
<proteinExistence type="predicted"/>
<reference evidence="1 2" key="1">
    <citation type="journal article" date="2018" name="Nat. Ecol. Evol.">
        <title>Shark genomes provide insights into elasmobranch evolution and the origin of vertebrates.</title>
        <authorList>
            <person name="Hara Y"/>
            <person name="Yamaguchi K"/>
            <person name="Onimaru K"/>
            <person name="Kadota M"/>
            <person name="Koyanagi M"/>
            <person name="Keeley SD"/>
            <person name="Tatsumi K"/>
            <person name="Tanaka K"/>
            <person name="Motone F"/>
            <person name="Kageyama Y"/>
            <person name="Nozu R"/>
            <person name="Adachi N"/>
            <person name="Nishimura O"/>
            <person name="Nakagawa R"/>
            <person name="Tanegashima C"/>
            <person name="Kiyatake I"/>
            <person name="Matsumoto R"/>
            <person name="Murakumo K"/>
            <person name="Nishida K"/>
            <person name="Terakita A"/>
            <person name="Kuratani S"/>
            <person name="Sato K"/>
            <person name="Hyodo S Kuraku.S."/>
        </authorList>
    </citation>
    <scope>NUCLEOTIDE SEQUENCE [LARGE SCALE GENOMIC DNA]</scope>
</reference>
<organism evidence="1 2">
    <name type="scientific">Chiloscyllium punctatum</name>
    <name type="common">Brownbanded bambooshark</name>
    <name type="synonym">Hemiscyllium punctatum</name>
    <dbReference type="NCBI Taxonomy" id="137246"/>
    <lineage>
        <taxon>Eukaryota</taxon>
        <taxon>Metazoa</taxon>
        <taxon>Chordata</taxon>
        <taxon>Craniata</taxon>
        <taxon>Vertebrata</taxon>
        <taxon>Chondrichthyes</taxon>
        <taxon>Elasmobranchii</taxon>
        <taxon>Galeomorphii</taxon>
        <taxon>Galeoidea</taxon>
        <taxon>Orectolobiformes</taxon>
        <taxon>Hemiscylliidae</taxon>
        <taxon>Chiloscyllium</taxon>
    </lineage>
</organism>
<protein>
    <submittedName>
        <fullName evidence="1">Uncharacterized protein</fullName>
    </submittedName>
</protein>